<dbReference type="GO" id="GO:0000030">
    <property type="term" value="F:mannosyltransferase activity"/>
    <property type="evidence" value="ECO:0007669"/>
    <property type="project" value="InterPro"/>
</dbReference>
<proteinExistence type="inferred from homology"/>
<dbReference type="InterPro" id="IPR029044">
    <property type="entry name" value="Nucleotide-diphossugar_trans"/>
</dbReference>
<protein>
    <submittedName>
        <fullName evidence="3">Uncharacterized protein</fullName>
    </submittedName>
</protein>
<reference evidence="3 4" key="1">
    <citation type="journal article" date="2021" name="Sci. Rep.">
        <title>The genome of the diatom Chaetoceros tenuissimus carries an ancient integrated fragment of an extant virus.</title>
        <authorList>
            <person name="Hongo Y."/>
            <person name="Kimura K."/>
            <person name="Takaki Y."/>
            <person name="Yoshida Y."/>
            <person name="Baba S."/>
            <person name="Kobayashi G."/>
            <person name="Nagasaki K."/>
            <person name="Hano T."/>
            <person name="Tomaru Y."/>
        </authorList>
    </citation>
    <scope>NUCLEOTIDE SEQUENCE [LARGE SCALE GENOMIC DNA]</scope>
    <source>
        <strain evidence="3 4">NIES-3715</strain>
    </source>
</reference>
<accession>A0AAD3D2H5</accession>
<sequence>MSHRDQNNYATDLLQHLKQQFSQTSFEHPKKSSLGERVAELDKDPEINFDGDREMVDSNPSKDRPFKKYDGVVFVTKLLRDGPQDLKDVMTMLCYLQHAYNDKMNYDIVIFTTIPWKEENIKRVQDIVGPETKLTIAVEGPSLEEQLAAMTKEERDFLYDRCHFKNETHREPLTWDHYCEEKGEGANLNSLGYSWQAEFRAYHIWNHSALKPYKYMFWIDTDSRLAITWDKDPFEMMIENDLIMLFAGYPCGKIQTQAVRRKISGAYGKDLCYSKKNEFGELYGGLCKPGDKNSFFRIRQVMGNHHITNLDVFRKPIHQAFLKNFTGDYRFSRMHDDQAAVTIVSIMEQILTDPTAKHTRIWHERSKNMTMKIHHHGIFDEIYTERGPRELGAYWKKYSETWEGMKERCPHPKDILDFKKPSVSDI</sequence>
<dbReference type="SUPFAM" id="SSF53448">
    <property type="entry name" value="Nucleotide-diphospho-sugar transferases"/>
    <property type="match status" value="1"/>
</dbReference>
<keyword evidence="4" id="KW-1185">Reference proteome</keyword>
<evidence type="ECO:0000313" key="4">
    <source>
        <dbReference type="Proteomes" id="UP001054902"/>
    </source>
</evidence>
<keyword evidence="2" id="KW-0808">Transferase</keyword>
<organism evidence="3 4">
    <name type="scientific">Chaetoceros tenuissimus</name>
    <dbReference type="NCBI Taxonomy" id="426638"/>
    <lineage>
        <taxon>Eukaryota</taxon>
        <taxon>Sar</taxon>
        <taxon>Stramenopiles</taxon>
        <taxon>Ochrophyta</taxon>
        <taxon>Bacillariophyta</taxon>
        <taxon>Coscinodiscophyceae</taxon>
        <taxon>Chaetocerotophycidae</taxon>
        <taxon>Chaetocerotales</taxon>
        <taxon>Chaetocerotaceae</taxon>
        <taxon>Chaetoceros</taxon>
    </lineage>
</organism>
<dbReference type="Pfam" id="PF01793">
    <property type="entry name" value="Glyco_transf_15"/>
    <property type="match status" value="1"/>
</dbReference>
<evidence type="ECO:0000313" key="3">
    <source>
        <dbReference type="EMBL" id="GFH54914.1"/>
    </source>
</evidence>
<comment type="caution">
    <text evidence="3">The sequence shown here is derived from an EMBL/GenBank/DDBJ whole genome shotgun (WGS) entry which is preliminary data.</text>
</comment>
<evidence type="ECO:0000256" key="1">
    <source>
        <dbReference type="ARBA" id="ARBA00007677"/>
    </source>
</evidence>
<gene>
    <name evidence="3" type="ORF">CTEN210_11390</name>
</gene>
<dbReference type="GO" id="GO:0016020">
    <property type="term" value="C:membrane"/>
    <property type="evidence" value="ECO:0007669"/>
    <property type="project" value="InterPro"/>
</dbReference>
<dbReference type="AlphaFoldDB" id="A0AAD3D2H5"/>
<dbReference type="EMBL" id="BLLK01000047">
    <property type="protein sequence ID" value="GFH54914.1"/>
    <property type="molecule type" value="Genomic_DNA"/>
</dbReference>
<dbReference type="Gene3D" id="3.90.550.10">
    <property type="entry name" value="Spore Coat Polysaccharide Biosynthesis Protein SpsA, Chain A"/>
    <property type="match status" value="1"/>
</dbReference>
<dbReference type="Proteomes" id="UP001054902">
    <property type="component" value="Unassembled WGS sequence"/>
</dbReference>
<comment type="similarity">
    <text evidence="1">Belongs to the glycosyltransferase 15 family.</text>
</comment>
<name>A0AAD3D2H5_9STRA</name>
<dbReference type="InterPro" id="IPR002685">
    <property type="entry name" value="Glyco_trans_15"/>
</dbReference>
<evidence type="ECO:0000256" key="2">
    <source>
        <dbReference type="ARBA" id="ARBA00022679"/>
    </source>
</evidence>